<evidence type="ECO:0000256" key="1">
    <source>
        <dbReference type="SAM" id="SignalP"/>
    </source>
</evidence>
<gene>
    <name evidence="2" type="ORF">DDR33_14800</name>
</gene>
<accession>A0A2U2PF72</accession>
<dbReference type="SUPFAM" id="SSF49452">
    <property type="entry name" value="Starch-binding domain-like"/>
    <property type="match status" value="1"/>
</dbReference>
<dbReference type="AlphaFoldDB" id="A0A2U2PF72"/>
<dbReference type="SUPFAM" id="SSF56935">
    <property type="entry name" value="Porins"/>
    <property type="match status" value="1"/>
</dbReference>
<dbReference type="Gene3D" id="2.60.40.1120">
    <property type="entry name" value="Carboxypeptidase-like, regulatory domain"/>
    <property type="match status" value="1"/>
</dbReference>
<protein>
    <submittedName>
        <fullName evidence="2">Prevent-host-death protein</fullName>
    </submittedName>
</protein>
<feature type="chain" id="PRO_5015668437" evidence="1">
    <location>
        <begin position="19"/>
        <end position="776"/>
    </location>
</feature>
<reference evidence="2 3" key="1">
    <citation type="submission" date="2018-04" db="EMBL/GenBank/DDBJ databases">
        <title>Pedobacter chongqingensis sp. nov., isolated from a rottenly hemp rope.</title>
        <authorList>
            <person name="Cai Y."/>
        </authorList>
    </citation>
    <scope>NUCLEOTIDE SEQUENCE [LARGE SCALE GENOMIC DNA]</scope>
    <source>
        <strain evidence="2 3">FJ4-8</strain>
    </source>
</reference>
<organism evidence="2 3">
    <name type="scientific">Pararcticibacter amylolyticus</name>
    <dbReference type="NCBI Taxonomy" id="2173175"/>
    <lineage>
        <taxon>Bacteria</taxon>
        <taxon>Pseudomonadati</taxon>
        <taxon>Bacteroidota</taxon>
        <taxon>Sphingobacteriia</taxon>
        <taxon>Sphingobacteriales</taxon>
        <taxon>Sphingobacteriaceae</taxon>
        <taxon>Pararcticibacter</taxon>
    </lineage>
</organism>
<dbReference type="Pfam" id="PF13715">
    <property type="entry name" value="CarbopepD_reg_2"/>
    <property type="match status" value="1"/>
</dbReference>
<name>A0A2U2PF72_9SPHI</name>
<sequence length="776" mass="87007">MRLNISVIILFFSIHSFAQQPTQTIRGVVLDQFSGAPVPFASIVLPGAGQRGTTADSSGNFSIPKVPVGRYDVKVSLVGYQQALIREVVVSSAKEVFLTVFLEERSSQLKEVTVRPLTTKEKPLNNMAIAGARMLSVEEAGRYAGGFDDPARLASSFAGVSSNTGNNGIVVRGNAPQYLQWKMEGIEIPNPNHFADVTVFGGGGLTALSSQLLANSDFFTGAFPAEYSNAVSGVFDIYMRNGNNKEHENTFQAGLTGIDFSSEGPFKKGKRSSYLFNYRYSTLALASPLLPEDAGNVRYQDLSFKLNFPTKRAGTFSFWGIGLKDRSGEKAETDSLKWEYYEDREEQKIIQYMGAAGLSNKLFLNSQTFLKTSLAATVSSLNFRTDSLDQNLIFSPQNRIRNTNWNFVFTSFLNTKFSASHTNKTGITVTGLLYDLSIKESLKPSLSPETLVSGNDMSTLLSAYTSSSFNLNDKAVFSIGLTGQMFTLNNKYSIEPRAGFRWQGGENWSLGAAYGLHSRLERLSYYFARSQKDNELINKDLGFTRAHHFILSFDQKLSDILHLKIEPYYQQLFNVPVIADSSFSVVNMQDNWFFRDKLQNSGKTKAYGIDLTMERYLDKNYYFLVTASVFNAKYQGGNGLWYNSRFNRNYLFNFLIGKEWRSGKNGENVWSLNTRFAVQGGDRFSPVNDKASIETRSVVFDEAHAFQNQFPGSFVTHLTASHRVNRKGRSRELALKIINATGQKDYSGFRYKYVNRTVTRDEQATFIPNISYKIEF</sequence>
<dbReference type="InterPro" id="IPR013784">
    <property type="entry name" value="Carb-bd-like_fold"/>
</dbReference>
<dbReference type="RefSeq" id="WP_109416570.1">
    <property type="nucleotide sequence ID" value="NZ_QEAS01000011.1"/>
</dbReference>
<keyword evidence="1" id="KW-0732">Signal</keyword>
<evidence type="ECO:0000313" key="3">
    <source>
        <dbReference type="Proteomes" id="UP000245647"/>
    </source>
</evidence>
<dbReference type="Proteomes" id="UP000245647">
    <property type="component" value="Unassembled WGS sequence"/>
</dbReference>
<comment type="caution">
    <text evidence="2">The sequence shown here is derived from an EMBL/GenBank/DDBJ whole genome shotgun (WGS) entry which is preliminary data.</text>
</comment>
<dbReference type="OrthoDB" id="9804995at2"/>
<evidence type="ECO:0000313" key="2">
    <source>
        <dbReference type="EMBL" id="PWG80055.1"/>
    </source>
</evidence>
<feature type="signal peptide" evidence="1">
    <location>
        <begin position="1"/>
        <end position="18"/>
    </location>
</feature>
<keyword evidence="3" id="KW-1185">Reference proteome</keyword>
<dbReference type="GO" id="GO:0030246">
    <property type="term" value="F:carbohydrate binding"/>
    <property type="evidence" value="ECO:0007669"/>
    <property type="project" value="InterPro"/>
</dbReference>
<proteinExistence type="predicted"/>
<dbReference type="EMBL" id="QEAS01000011">
    <property type="protein sequence ID" value="PWG80055.1"/>
    <property type="molecule type" value="Genomic_DNA"/>
</dbReference>